<dbReference type="EMBL" id="ABOX02000010">
    <property type="protein sequence ID" value="EEF61349.1"/>
    <property type="molecule type" value="Genomic_DNA"/>
</dbReference>
<dbReference type="SUPFAM" id="SSF48452">
    <property type="entry name" value="TPR-like"/>
    <property type="match status" value="1"/>
</dbReference>
<dbReference type="GO" id="GO:0000030">
    <property type="term" value="F:mannosyltransferase activity"/>
    <property type="evidence" value="ECO:0007669"/>
    <property type="project" value="TreeGrafter"/>
</dbReference>
<organism evidence="2 3">
    <name type="scientific">Pedosphaera parvula (strain Ellin514)</name>
    <dbReference type="NCBI Taxonomy" id="320771"/>
    <lineage>
        <taxon>Bacteria</taxon>
        <taxon>Pseudomonadati</taxon>
        <taxon>Verrucomicrobiota</taxon>
        <taxon>Pedosphaerae</taxon>
        <taxon>Pedosphaerales</taxon>
        <taxon>Pedosphaeraceae</taxon>
        <taxon>Pedosphaera</taxon>
    </lineage>
</organism>
<dbReference type="SMART" id="SM00028">
    <property type="entry name" value="TPR"/>
    <property type="match status" value="4"/>
</dbReference>
<reference evidence="2 3" key="1">
    <citation type="journal article" date="2011" name="J. Bacteriol.">
        <title>Genome sequence of 'Pedosphaera parvula' Ellin514, an aerobic Verrucomicrobial isolate from pasture soil.</title>
        <authorList>
            <person name="Kant R."/>
            <person name="van Passel M.W."/>
            <person name="Sangwan P."/>
            <person name="Palva A."/>
            <person name="Lucas S."/>
            <person name="Copeland A."/>
            <person name="Lapidus A."/>
            <person name="Glavina Del Rio T."/>
            <person name="Dalin E."/>
            <person name="Tice H."/>
            <person name="Bruce D."/>
            <person name="Goodwin L."/>
            <person name="Pitluck S."/>
            <person name="Chertkov O."/>
            <person name="Larimer F.W."/>
            <person name="Land M.L."/>
            <person name="Hauser L."/>
            <person name="Brettin T.S."/>
            <person name="Detter J.C."/>
            <person name="Han S."/>
            <person name="de Vos W.M."/>
            <person name="Janssen P.H."/>
            <person name="Smidt H."/>
        </authorList>
    </citation>
    <scope>NUCLEOTIDE SEQUENCE [LARGE SCALE GENOMIC DNA]</scope>
    <source>
        <strain evidence="2 3">Ellin514</strain>
    </source>
</reference>
<keyword evidence="1" id="KW-0802">TPR repeat</keyword>
<dbReference type="Gene3D" id="1.25.40.10">
    <property type="entry name" value="Tetratricopeptide repeat domain"/>
    <property type="match status" value="2"/>
</dbReference>
<dbReference type="STRING" id="320771.Cflav_PD4370"/>
<feature type="repeat" description="TPR" evidence="1">
    <location>
        <begin position="570"/>
        <end position="603"/>
    </location>
</feature>
<dbReference type="InterPro" id="IPR019734">
    <property type="entry name" value="TPR_rpt"/>
</dbReference>
<dbReference type="GO" id="GO:0035269">
    <property type="term" value="P:protein O-linked glycosylation via mannose"/>
    <property type="evidence" value="ECO:0007669"/>
    <property type="project" value="TreeGrafter"/>
</dbReference>
<dbReference type="SUPFAM" id="SSF53649">
    <property type="entry name" value="Alkaline phosphatase-like"/>
    <property type="match status" value="1"/>
</dbReference>
<dbReference type="Pfam" id="PF14559">
    <property type="entry name" value="TPR_19"/>
    <property type="match status" value="1"/>
</dbReference>
<evidence type="ECO:0000313" key="3">
    <source>
        <dbReference type="Proteomes" id="UP000003688"/>
    </source>
</evidence>
<protein>
    <submittedName>
        <fullName evidence="2">Tetratricopeptide TPR_2 repeat protein</fullName>
    </submittedName>
</protein>
<gene>
    <name evidence="2" type="ORF">Cflav_PD4370</name>
</gene>
<dbReference type="OrthoDB" id="9779418at2"/>
<dbReference type="Pfam" id="PF01663">
    <property type="entry name" value="Phosphodiest"/>
    <property type="match status" value="1"/>
</dbReference>
<accession>B9XFI5</accession>
<dbReference type="AlphaFoldDB" id="B9XFI5"/>
<evidence type="ECO:0000313" key="2">
    <source>
        <dbReference type="EMBL" id="EEF61349.1"/>
    </source>
</evidence>
<dbReference type="InterPro" id="IPR052384">
    <property type="entry name" value="TMTC_O-mannosyltransferase"/>
</dbReference>
<dbReference type="PANTHER" id="PTHR44216">
    <property type="entry name" value="PROTEIN O-MANNOSYL-TRANSFERASE TMTC2"/>
    <property type="match status" value="1"/>
</dbReference>
<dbReference type="InterPro" id="IPR011990">
    <property type="entry name" value="TPR-like_helical_dom_sf"/>
</dbReference>
<sequence length="614" mass="66987">MMGKRLLLIGWEAADWKILHSLIDAGEMPVLRRIVEGGASGQLLSTQPLTPVAQWTSIATGKRPWQHRICHPIESITVANETVPVTAARRRSLALWEMLAQAGKRSLIVGWPATHGGRAENTIIVSDRYAQPTAGPGIKPWPPAAPGTYWPEEIGVRLDGWRMSPADVQADIISLCVPEWKKIDQKRDRRLGQLRVFLAADFSHQAAMMTLLSGGNWDIAAVHFPALGAISRMFLANHLSSPESIPEAESALYQNVIRGTCRLLDQMLGNLVRAAGSDTATMVVSAHGVARCPAPPANMRATDDEWKSPRGIFAACGRGLTGNAQIFGASVLDVAPTVLTWFGLPIGDDMEGRVLVESFVKPPEIARIASWEPTQSVSSPHAAEVPGAPGNSAAAATLRGESDWNLAQSYLEASRYEDALPIFEGLFRSFPERPELGHALFQCQLTLRKLSEATETLEVVLEGLPAGIWSLLPRAELCLAKGQIQEARALVNEARQLHPTHPDALRRLGLLLLRLREWNALEDLARQALKLDDNDALAWAGLAEAQLRKQLAAEATESALKAIQLNYYLSEAHFVLARALVAKGKWAQARDAMQVLLQLQPNNRAAATYGRRLG</sequence>
<dbReference type="Proteomes" id="UP000003688">
    <property type="component" value="Unassembled WGS sequence"/>
</dbReference>
<keyword evidence="3" id="KW-1185">Reference proteome</keyword>
<dbReference type="InterPro" id="IPR002591">
    <property type="entry name" value="Phosphodiest/P_Trfase"/>
</dbReference>
<evidence type="ECO:0000256" key="1">
    <source>
        <dbReference type="PROSITE-ProRule" id="PRU00339"/>
    </source>
</evidence>
<dbReference type="Pfam" id="PF13432">
    <property type="entry name" value="TPR_16"/>
    <property type="match status" value="1"/>
</dbReference>
<dbReference type="RefSeq" id="WP_007414581.1">
    <property type="nucleotide sequence ID" value="NZ_ABOX02000010.1"/>
</dbReference>
<comment type="caution">
    <text evidence="2">The sequence shown here is derived from an EMBL/GenBank/DDBJ whole genome shotgun (WGS) entry which is preliminary data.</text>
</comment>
<dbReference type="PANTHER" id="PTHR44216:SF3">
    <property type="entry name" value="PROTEIN O-MANNOSYL-TRANSFERASE TMTC2"/>
    <property type="match status" value="1"/>
</dbReference>
<dbReference type="PROSITE" id="PS50005">
    <property type="entry name" value="TPR"/>
    <property type="match status" value="1"/>
</dbReference>
<dbReference type="Gene3D" id="3.40.720.10">
    <property type="entry name" value="Alkaline Phosphatase, subunit A"/>
    <property type="match status" value="1"/>
</dbReference>
<name>B9XFI5_PEDPL</name>
<dbReference type="InterPro" id="IPR017850">
    <property type="entry name" value="Alkaline_phosphatase_core_sf"/>
</dbReference>
<proteinExistence type="predicted"/>